<reference evidence="1" key="1">
    <citation type="submission" date="2022-07" db="EMBL/GenBank/DDBJ databases">
        <title>Phylogenomic reconstructions and comparative analyses of Kickxellomycotina fungi.</title>
        <authorList>
            <person name="Reynolds N.K."/>
            <person name="Stajich J.E."/>
            <person name="Barry K."/>
            <person name="Grigoriev I.V."/>
            <person name="Crous P."/>
            <person name="Smith M.E."/>
        </authorList>
    </citation>
    <scope>NUCLEOTIDE SEQUENCE</scope>
    <source>
        <strain evidence="1">Benny 63K</strain>
    </source>
</reference>
<gene>
    <name evidence="1" type="primary">acl1_3</name>
    <name evidence="1" type="ORF">LPJ66_006842</name>
</gene>
<keyword evidence="1" id="KW-0456">Lyase</keyword>
<keyword evidence="1" id="KW-0012">Acyltransferase</keyword>
<name>A0ACC1IB91_9FUNG</name>
<accession>A0ACC1IB91</accession>
<comment type="caution">
    <text evidence="1">The sequence shown here is derived from an EMBL/GenBank/DDBJ whole genome shotgun (WGS) entry which is preliminary data.</text>
</comment>
<keyword evidence="1" id="KW-0808">Transferase</keyword>
<keyword evidence="2" id="KW-1185">Reference proteome</keyword>
<evidence type="ECO:0000313" key="1">
    <source>
        <dbReference type="EMBL" id="KAJ1891580.1"/>
    </source>
</evidence>
<proteinExistence type="predicted"/>
<dbReference type="EC" id="2.3.3.8" evidence="1"/>
<evidence type="ECO:0000313" key="2">
    <source>
        <dbReference type="Proteomes" id="UP001150581"/>
    </source>
</evidence>
<sequence>MLRTFGQKTLALTPSLCAKRTLTTTTTLPTIPRTFSVPEGNSEGKFWKITLHRSSIGLHPRTRENALALGLKRRGHVAYRPINNEIAGMILKLKEIVRVEMVDKVEPLKKAAVDGFEVIGRMNPRIASGSKAAKPLLALRKRKDII</sequence>
<dbReference type="EMBL" id="JANBPG010001134">
    <property type="protein sequence ID" value="KAJ1891580.1"/>
    <property type="molecule type" value="Genomic_DNA"/>
</dbReference>
<dbReference type="Proteomes" id="UP001150581">
    <property type="component" value="Unassembled WGS sequence"/>
</dbReference>
<protein>
    <submittedName>
        <fullName evidence="1">ATP citrate lyase subunit 1</fullName>
        <ecNumber evidence="1">2.3.3.8</ecNumber>
    </submittedName>
</protein>
<organism evidence="1 2">
    <name type="scientific">Kickxella alabastrina</name>
    <dbReference type="NCBI Taxonomy" id="61397"/>
    <lineage>
        <taxon>Eukaryota</taxon>
        <taxon>Fungi</taxon>
        <taxon>Fungi incertae sedis</taxon>
        <taxon>Zoopagomycota</taxon>
        <taxon>Kickxellomycotina</taxon>
        <taxon>Kickxellomycetes</taxon>
        <taxon>Kickxellales</taxon>
        <taxon>Kickxellaceae</taxon>
        <taxon>Kickxella</taxon>
    </lineage>
</organism>